<gene>
    <name evidence="1" type="ORF">HD556DRAFT_1312593</name>
</gene>
<comment type="caution">
    <text evidence="1">The sequence shown here is derived from an EMBL/GenBank/DDBJ whole genome shotgun (WGS) entry which is preliminary data.</text>
</comment>
<dbReference type="RefSeq" id="XP_041155027.1">
    <property type="nucleotide sequence ID" value="XM_041300673.1"/>
</dbReference>
<evidence type="ECO:0000313" key="1">
    <source>
        <dbReference type="EMBL" id="KAG1787704.1"/>
    </source>
</evidence>
<dbReference type="OrthoDB" id="2693043at2759"/>
<dbReference type="EMBL" id="JABBWE010000076">
    <property type="protein sequence ID" value="KAG1787704.1"/>
    <property type="molecule type" value="Genomic_DNA"/>
</dbReference>
<keyword evidence="2" id="KW-1185">Reference proteome</keyword>
<protein>
    <submittedName>
        <fullName evidence="1">Uncharacterized protein</fullName>
    </submittedName>
</protein>
<evidence type="ECO:0000313" key="2">
    <source>
        <dbReference type="Proteomes" id="UP000719766"/>
    </source>
</evidence>
<dbReference type="AlphaFoldDB" id="A0A9P7DCF7"/>
<dbReference type="Proteomes" id="UP000719766">
    <property type="component" value="Unassembled WGS sequence"/>
</dbReference>
<dbReference type="GeneID" id="64594437"/>
<organism evidence="1 2">
    <name type="scientific">Suillus plorans</name>
    <dbReference type="NCBI Taxonomy" id="116603"/>
    <lineage>
        <taxon>Eukaryota</taxon>
        <taxon>Fungi</taxon>
        <taxon>Dikarya</taxon>
        <taxon>Basidiomycota</taxon>
        <taxon>Agaricomycotina</taxon>
        <taxon>Agaricomycetes</taxon>
        <taxon>Agaricomycetidae</taxon>
        <taxon>Boletales</taxon>
        <taxon>Suillineae</taxon>
        <taxon>Suillaceae</taxon>
        <taxon>Suillus</taxon>
    </lineage>
</organism>
<name>A0A9P7DCF7_9AGAM</name>
<reference evidence="1" key="1">
    <citation type="journal article" date="2020" name="New Phytol.">
        <title>Comparative genomics reveals dynamic genome evolution in host specialist ectomycorrhizal fungi.</title>
        <authorList>
            <person name="Lofgren L.A."/>
            <person name="Nguyen N.H."/>
            <person name="Vilgalys R."/>
            <person name="Ruytinx J."/>
            <person name="Liao H.L."/>
            <person name="Branco S."/>
            <person name="Kuo A."/>
            <person name="LaButti K."/>
            <person name="Lipzen A."/>
            <person name="Andreopoulos W."/>
            <person name="Pangilinan J."/>
            <person name="Riley R."/>
            <person name="Hundley H."/>
            <person name="Na H."/>
            <person name="Barry K."/>
            <person name="Grigoriev I.V."/>
            <person name="Stajich J.E."/>
            <person name="Kennedy P.G."/>
        </authorList>
    </citation>
    <scope>NUCLEOTIDE SEQUENCE</scope>
    <source>
        <strain evidence="1">S12</strain>
    </source>
</reference>
<sequence>MHQKIDLYEATEMSVSTTDSFRPASDCHTVVTRIHEVDKESDILDLATAKHGFEAALLMCGKVVNQDASIRYIHTTSGAEEFWASRCHANEDTMVGHFKAHVYHQASLAVVEDIDSEGQLKPPEKKIALPGWRMCMPAVAEEDDEVQEVPDNLNWKTLADHI</sequence>
<accession>A0A9P7DCF7</accession>
<proteinExistence type="predicted"/>